<dbReference type="PANTHER" id="PTHR47055">
    <property type="entry name" value="DDE_TNP_1_7 DOMAIN-CONTAINING PROTEIN"/>
    <property type="match status" value="1"/>
</dbReference>
<gene>
    <name evidence="2" type="primary">PGBD3</name>
    <name evidence="2" type="ORF">T10_8596</name>
</gene>
<accession>A0A0V1M1I1</accession>
<dbReference type="PANTHER" id="PTHR47055:SF3">
    <property type="entry name" value="PHORBOL-ESTER_DAG-TYPE DOMAIN-CONTAINING PROTEIN"/>
    <property type="match status" value="1"/>
</dbReference>
<evidence type="ECO:0000313" key="2">
    <source>
        <dbReference type="EMBL" id="KRZ65551.1"/>
    </source>
</evidence>
<evidence type="ECO:0000259" key="1">
    <source>
        <dbReference type="Pfam" id="PF13843"/>
    </source>
</evidence>
<sequence>MRYSTAVLPFSCSALLLNTRIFKMERRFIALESAVDFVETLSPLDQMNVEICQLPPNKDGNITDEEHIDEDDLMEPTDVCGELDVSILGDETDVDKYDEEIQEETTLELHEWKKRNSFINAFDPDRVEPLSNVAPQLMLSSPIELFYLMFPKERMQYYVEMTKRYATQKGRNLEDDGDDIEQFFGILLFSGYHSVPSENMFCSTSEDLIIPLVSGTMNRNRFRELKRNFHTMDNTELLPGDKLGKISGVYADLNNRLRQFGVFHEQLSIDEEMVPYYGHHSCKMFIRGKPIRFGYKIWTMASANGYPYALKIYSGRDENRKTEPLGMQVIGEMVSVLERPEQHELYFNNFFGEKDSSNGNHQERANTKKSKRTRGGFFDHICNGVIYVCRWNDNAIVTMASNYLTHHQVAIVQRYSQAQKKHIKIRVPEIVRR</sequence>
<comment type="caution">
    <text evidence="2">The sequence shown here is derived from an EMBL/GenBank/DDBJ whole genome shotgun (WGS) entry which is preliminary data.</text>
</comment>
<dbReference type="OrthoDB" id="8028818at2759"/>
<protein>
    <submittedName>
        <fullName evidence="2">PiggyBac transposable element-derived protein 3</fullName>
    </submittedName>
</protein>
<dbReference type="STRING" id="268474.A0A0V1M1I1"/>
<evidence type="ECO:0000313" key="3">
    <source>
        <dbReference type="Proteomes" id="UP000054843"/>
    </source>
</evidence>
<dbReference type="Proteomes" id="UP000054843">
    <property type="component" value="Unassembled WGS sequence"/>
</dbReference>
<reference evidence="2 3" key="1">
    <citation type="submission" date="2015-01" db="EMBL/GenBank/DDBJ databases">
        <title>Evolution of Trichinella species and genotypes.</title>
        <authorList>
            <person name="Korhonen P.K."/>
            <person name="Edoardo P."/>
            <person name="Giuseppe L.R."/>
            <person name="Gasser R.B."/>
        </authorList>
    </citation>
    <scope>NUCLEOTIDE SEQUENCE [LARGE SCALE GENOMIC DNA]</scope>
    <source>
        <strain evidence="2">ISS1980</strain>
    </source>
</reference>
<dbReference type="InterPro" id="IPR029526">
    <property type="entry name" value="PGBD"/>
</dbReference>
<proteinExistence type="predicted"/>
<dbReference type="Pfam" id="PF13843">
    <property type="entry name" value="DDE_Tnp_1_7"/>
    <property type="match status" value="1"/>
</dbReference>
<dbReference type="InterPro" id="IPR052638">
    <property type="entry name" value="PiggyBac_TE-derived"/>
</dbReference>
<dbReference type="EMBL" id="JYDO01000334">
    <property type="protein sequence ID" value="KRZ65551.1"/>
    <property type="molecule type" value="Genomic_DNA"/>
</dbReference>
<organism evidence="2 3">
    <name type="scientific">Trichinella papuae</name>
    <dbReference type="NCBI Taxonomy" id="268474"/>
    <lineage>
        <taxon>Eukaryota</taxon>
        <taxon>Metazoa</taxon>
        <taxon>Ecdysozoa</taxon>
        <taxon>Nematoda</taxon>
        <taxon>Enoplea</taxon>
        <taxon>Dorylaimia</taxon>
        <taxon>Trichinellida</taxon>
        <taxon>Trichinellidae</taxon>
        <taxon>Trichinella</taxon>
    </lineage>
</organism>
<dbReference type="GO" id="GO:0043565">
    <property type="term" value="F:sequence-specific DNA binding"/>
    <property type="evidence" value="ECO:0007669"/>
    <property type="project" value="TreeGrafter"/>
</dbReference>
<name>A0A0V1M1I1_9BILA</name>
<dbReference type="AlphaFoldDB" id="A0A0V1M1I1"/>
<keyword evidence="3" id="KW-1185">Reference proteome</keyword>
<feature type="domain" description="PiggyBac transposable element-derived protein" evidence="1">
    <location>
        <begin position="141"/>
        <end position="352"/>
    </location>
</feature>